<keyword evidence="12" id="KW-0325">Glycoprotein</keyword>
<evidence type="ECO:0000256" key="2">
    <source>
        <dbReference type="ARBA" id="ARBA00022438"/>
    </source>
</evidence>
<dbReference type="InterPro" id="IPR027268">
    <property type="entry name" value="Peptidase_M4/M1_CTD_sf"/>
</dbReference>
<feature type="binding site" evidence="15">
    <location>
        <position position="360"/>
    </location>
    <ligand>
        <name>Zn(2+)</name>
        <dbReference type="ChEBI" id="CHEBI:29105"/>
        <note>catalytic</note>
    </ligand>
</feature>
<feature type="domain" description="Aminopeptidase N-like N-terminal" evidence="22">
    <location>
        <begin position="59"/>
        <end position="249"/>
    </location>
</feature>
<dbReference type="Pfam" id="PF11838">
    <property type="entry name" value="ERAP1_C"/>
    <property type="match status" value="1"/>
</dbReference>
<reference evidence="23" key="1">
    <citation type="submission" date="2025-08" db="UniProtKB">
        <authorList>
            <consortium name="Ensembl"/>
        </authorList>
    </citation>
    <scope>IDENTIFICATION</scope>
</reference>
<evidence type="ECO:0000256" key="11">
    <source>
        <dbReference type="ARBA" id="ARBA00023136"/>
    </source>
</evidence>
<dbReference type="GeneTree" id="ENSGT00940000162653"/>
<dbReference type="GO" id="GO:0005615">
    <property type="term" value="C:extracellular space"/>
    <property type="evidence" value="ECO:0007669"/>
    <property type="project" value="TreeGrafter"/>
</dbReference>
<dbReference type="AlphaFoldDB" id="A0A674CJZ2"/>
<feature type="compositionally biased region" description="Polar residues" evidence="18">
    <location>
        <begin position="20"/>
        <end position="29"/>
    </location>
</feature>
<dbReference type="GO" id="GO:0043171">
    <property type="term" value="P:peptide catabolic process"/>
    <property type="evidence" value="ECO:0007669"/>
    <property type="project" value="TreeGrafter"/>
</dbReference>
<evidence type="ECO:0000256" key="10">
    <source>
        <dbReference type="ARBA" id="ARBA00023049"/>
    </source>
</evidence>
<dbReference type="GlyCosmos" id="A0A674CJZ2">
    <property type="glycosylation" value="3 sites, No reported glycans"/>
</dbReference>
<evidence type="ECO:0000256" key="6">
    <source>
        <dbReference type="ARBA" id="ARBA00022801"/>
    </source>
</evidence>
<evidence type="ECO:0000256" key="13">
    <source>
        <dbReference type="ARBA" id="ARBA00060399"/>
    </source>
</evidence>
<keyword evidence="10 17" id="KW-0482">Metalloprotease</keyword>
<keyword evidence="6 17" id="KW-0378">Hydrolase</keyword>
<evidence type="ECO:0000256" key="12">
    <source>
        <dbReference type="ARBA" id="ARBA00023180"/>
    </source>
</evidence>
<dbReference type="SUPFAM" id="SSF63737">
    <property type="entry name" value="Leukotriene A4 hydrolase N-terminal domain"/>
    <property type="match status" value="1"/>
</dbReference>
<dbReference type="Pfam" id="PF01433">
    <property type="entry name" value="Peptidase_M1"/>
    <property type="match status" value="1"/>
</dbReference>
<keyword evidence="9" id="KW-1133">Transmembrane helix</keyword>
<proteinExistence type="inferred from homology"/>
<evidence type="ECO:0000256" key="3">
    <source>
        <dbReference type="ARBA" id="ARBA00022670"/>
    </source>
</evidence>
<feature type="binding site" evidence="15">
    <location>
        <position position="379"/>
    </location>
    <ligand>
        <name>Zn(2+)</name>
        <dbReference type="ChEBI" id="CHEBI:29105"/>
        <note>catalytic</note>
    </ligand>
</feature>
<keyword evidence="19" id="KW-0732">Signal</keyword>
<dbReference type="Gene3D" id="1.25.50.20">
    <property type="match status" value="1"/>
</dbReference>
<dbReference type="InterPro" id="IPR024571">
    <property type="entry name" value="ERAP1-like_C_dom"/>
</dbReference>
<evidence type="ECO:0000256" key="8">
    <source>
        <dbReference type="ARBA" id="ARBA00022968"/>
    </source>
</evidence>
<feature type="domain" description="ERAP1-like C-terminal" evidence="21">
    <location>
        <begin position="604"/>
        <end position="923"/>
    </location>
</feature>
<protein>
    <recommendedName>
        <fullName evidence="17">Aminopeptidase</fullName>
        <ecNumber evidence="17">3.4.11.-</ecNumber>
    </recommendedName>
</protein>
<dbReference type="SUPFAM" id="SSF55486">
    <property type="entry name" value="Metalloproteases ('zincins'), catalytic domain"/>
    <property type="match status" value="1"/>
</dbReference>
<evidence type="ECO:0000313" key="24">
    <source>
        <dbReference type="Proteomes" id="UP000472277"/>
    </source>
</evidence>
<reference evidence="23" key="2">
    <citation type="submission" date="2025-09" db="UniProtKB">
        <authorList>
            <consortium name="Ensembl"/>
        </authorList>
    </citation>
    <scope>IDENTIFICATION</scope>
</reference>
<dbReference type="FunFam" id="1.10.390.10:FF:000016">
    <property type="entry name" value="Glutamyl aminopeptidase"/>
    <property type="match status" value="1"/>
</dbReference>
<comment type="similarity">
    <text evidence="1 17">Belongs to the peptidase M1 family.</text>
</comment>
<keyword evidence="2 17" id="KW-0031">Aminopeptidase</keyword>
<evidence type="ECO:0000313" key="23">
    <source>
        <dbReference type="Ensembl" id="ENSSTUP00000083486.1"/>
    </source>
</evidence>
<feature type="binding site" evidence="15">
    <location>
        <position position="356"/>
    </location>
    <ligand>
        <name>Zn(2+)</name>
        <dbReference type="ChEBI" id="CHEBI:29105"/>
        <note>catalytic</note>
    </ligand>
</feature>
<dbReference type="InterPro" id="IPR034016">
    <property type="entry name" value="M1_APN-typ"/>
</dbReference>
<feature type="site" description="Transition state stabilizer" evidence="16">
    <location>
        <position position="440"/>
    </location>
</feature>
<evidence type="ECO:0000256" key="16">
    <source>
        <dbReference type="PIRSR" id="PIRSR634016-4"/>
    </source>
</evidence>
<gene>
    <name evidence="23" type="primary">ERAP2</name>
    <name evidence="23" type="synonym">LOC115200250</name>
</gene>
<dbReference type="Gene3D" id="1.10.390.10">
    <property type="entry name" value="Neutral Protease Domain 2"/>
    <property type="match status" value="1"/>
</dbReference>
<evidence type="ECO:0000256" key="14">
    <source>
        <dbReference type="PIRSR" id="PIRSR634016-1"/>
    </source>
</evidence>
<dbReference type="GO" id="GO:0005737">
    <property type="term" value="C:cytoplasm"/>
    <property type="evidence" value="ECO:0007669"/>
    <property type="project" value="TreeGrafter"/>
</dbReference>
<dbReference type="GO" id="GO:0012505">
    <property type="term" value="C:endomembrane system"/>
    <property type="evidence" value="ECO:0007669"/>
    <property type="project" value="UniProtKB-SubCell"/>
</dbReference>
<dbReference type="InterPro" id="IPR042097">
    <property type="entry name" value="Aminopeptidase_N-like_N_sf"/>
</dbReference>
<evidence type="ECO:0000256" key="4">
    <source>
        <dbReference type="ARBA" id="ARBA00022692"/>
    </source>
</evidence>
<evidence type="ECO:0000256" key="5">
    <source>
        <dbReference type="ARBA" id="ARBA00022723"/>
    </source>
</evidence>
<evidence type="ECO:0000256" key="18">
    <source>
        <dbReference type="SAM" id="MobiDB-lite"/>
    </source>
</evidence>
<keyword evidence="5 15" id="KW-0479">Metal-binding</keyword>
<dbReference type="Gene3D" id="2.60.40.1910">
    <property type="match status" value="1"/>
</dbReference>
<organism evidence="23 24">
    <name type="scientific">Salmo trutta</name>
    <name type="common">Brown trout</name>
    <dbReference type="NCBI Taxonomy" id="8032"/>
    <lineage>
        <taxon>Eukaryota</taxon>
        <taxon>Metazoa</taxon>
        <taxon>Chordata</taxon>
        <taxon>Craniata</taxon>
        <taxon>Vertebrata</taxon>
        <taxon>Euteleostomi</taxon>
        <taxon>Actinopterygii</taxon>
        <taxon>Neopterygii</taxon>
        <taxon>Teleostei</taxon>
        <taxon>Protacanthopterygii</taxon>
        <taxon>Salmoniformes</taxon>
        <taxon>Salmonidae</taxon>
        <taxon>Salmoninae</taxon>
        <taxon>Salmo</taxon>
    </lineage>
</organism>
<dbReference type="InterPro" id="IPR045357">
    <property type="entry name" value="Aminopeptidase_N-like_N"/>
</dbReference>
<dbReference type="GO" id="GO:0016020">
    <property type="term" value="C:membrane"/>
    <property type="evidence" value="ECO:0007669"/>
    <property type="project" value="TreeGrafter"/>
</dbReference>
<comment type="subcellular location">
    <subcellularLocation>
        <location evidence="13">Endomembrane system</location>
        <topology evidence="13">Single-pass type II membrane protein</topology>
    </subcellularLocation>
</comment>
<evidence type="ECO:0000259" key="21">
    <source>
        <dbReference type="Pfam" id="PF11838"/>
    </source>
</evidence>
<evidence type="ECO:0000256" key="7">
    <source>
        <dbReference type="ARBA" id="ARBA00022833"/>
    </source>
</evidence>
<feature type="domain" description="Peptidase M1 membrane alanine aminopeptidase" evidence="20">
    <location>
        <begin position="284"/>
        <end position="487"/>
    </location>
</feature>
<dbReference type="InterPro" id="IPR050344">
    <property type="entry name" value="Peptidase_M1_aminopeptidases"/>
</dbReference>
<dbReference type="InterPro" id="IPR001930">
    <property type="entry name" value="Peptidase_M1"/>
</dbReference>
<dbReference type="EC" id="3.4.11.-" evidence="17"/>
<dbReference type="GO" id="GO:0070006">
    <property type="term" value="F:metalloaminopeptidase activity"/>
    <property type="evidence" value="ECO:0007669"/>
    <property type="project" value="TreeGrafter"/>
</dbReference>
<feature type="region of interest" description="Disordered" evidence="18">
    <location>
        <begin position="20"/>
        <end position="41"/>
    </location>
</feature>
<comment type="cofactor">
    <cofactor evidence="15 17">
        <name>Zn(2+)</name>
        <dbReference type="ChEBI" id="CHEBI:29105"/>
    </cofactor>
    <text evidence="15 17">Binds 1 zinc ion per subunit.</text>
</comment>
<dbReference type="CDD" id="cd09601">
    <property type="entry name" value="M1_APN-Q_like"/>
    <property type="match status" value="1"/>
</dbReference>
<dbReference type="PANTHER" id="PTHR11533:SF239">
    <property type="entry name" value="ENDOPLASMIC RETICULUM AMINOPEPTIDASE 2"/>
    <property type="match status" value="1"/>
</dbReference>
<dbReference type="PANTHER" id="PTHR11533">
    <property type="entry name" value="PROTEASE M1 ZINC METALLOPROTEASE"/>
    <property type="match status" value="1"/>
</dbReference>
<evidence type="ECO:0000256" key="19">
    <source>
        <dbReference type="SAM" id="SignalP"/>
    </source>
</evidence>
<dbReference type="FunFam" id="2.60.40.1730:FF:000001">
    <property type="entry name" value="Leucyl-cystinyl aminopeptidase"/>
    <property type="match status" value="1"/>
</dbReference>
<dbReference type="GO" id="GO:0006508">
    <property type="term" value="P:proteolysis"/>
    <property type="evidence" value="ECO:0007669"/>
    <property type="project" value="UniProtKB-KW"/>
</dbReference>
<dbReference type="InterPro" id="IPR014782">
    <property type="entry name" value="Peptidase_M1_dom"/>
</dbReference>
<dbReference type="Proteomes" id="UP000472277">
    <property type="component" value="Chromosome 9"/>
</dbReference>
<keyword evidence="24" id="KW-1185">Reference proteome</keyword>
<dbReference type="FunFam" id="2.60.40.1910:FF:000001">
    <property type="entry name" value="Leucyl-cystinyl aminopeptidase"/>
    <property type="match status" value="1"/>
</dbReference>
<keyword evidence="3 17" id="KW-0645">Protease</keyword>
<feature type="active site" description="Proton acceptor" evidence="14">
    <location>
        <position position="357"/>
    </location>
</feature>
<evidence type="ECO:0000256" key="1">
    <source>
        <dbReference type="ARBA" id="ARBA00010136"/>
    </source>
</evidence>
<dbReference type="InParanoid" id="A0A674CJZ2"/>
<evidence type="ECO:0000259" key="20">
    <source>
        <dbReference type="Pfam" id="PF01433"/>
    </source>
</evidence>
<evidence type="ECO:0000256" key="17">
    <source>
        <dbReference type="RuleBase" id="RU364040"/>
    </source>
</evidence>
<name>A0A674CJZ2_SALTR</name>
<feature type="signal peptide" evidence="19">
    <location>
        <begin position="1"/>
        <end position="22"/>
    </location>
</feature>
<keyword evidence="11" id="KW-0472">Membrane</keyword>
<dbReference type="GO" id="GO:0042277">
    <property type="term" value="F:peptide binding"/>
    <property type="evidence" value="ECO:0007669"/>
    <property type="project" value="TreeGrafter"/>
</dbReference>
<sequence length="968" mass="110188">MFWVRFLVLALLSLAGVTQTSSSPTQASEPPNPTEEQPPLNTGSLSFPWSHLRLPEYIVPLHYHLLLHPNLTILSYIGTVRIELQVQNNTNWVVLHSKGLRITTATVLDQNLAHLSDQVLPVLHNPTHEQVAIFSPRALTGGQKYFLFLEFGADLGDGFYGFYRSTYRTSTGETRTLASTHFEPTSARMAFPCFDEPSIKANYSISIRRSPAHTALSNMPVVSIERNEVLDDGLMEDRFAVSVRMSSYLVAFIVCDFRSVSATTASGVKVSVYAAPEKWQQTHYALKAAVKLLEFYEKYFNISYPLPKQDLVAIPDFQSGAMENWGLITFRETSLLYNPTTSSASDRLWVTKVIAHELAHQWFGNLVTMEWWNDIWLNEGFATYMEYISVDTTYPKLRVDYLLDTCFVAIGRDSLNSSRPISSVAESPTQIKEMFDTVSYNKGACVLHMLRHYLTDQVFQSGIMRYLRRYSYSNARNQDLWDSLANTCPEEEFTSGGHCYSNSQAAKNYLYAGEHLDLTTMMNTWTLQTGVPLVTVARQGSRLVLKQERFLRTTHPSDPAWPSLQQGYLWHIPLTYRTDTSTSIHRHLMTTLTDSVEVGEEVGWVKVNVDMAGYYLVHYDGSGWDDLIQLLKNNHTALSFMDRTHIIHNAFQLTTAGRLSLDKALDLIGYLRSESHTVPLLQGLAYLEAFYRMVERMDIPDVTQNLSTYILWYFRGVIDRQTWSDKGSVSERRLRSELLSLACHLGDLPCLEQAQRSFTHWLDSNSTLSLPADVTETVFSVGAQEDSGWASLLHIYTLSLSETHKHKILSALASSRDTNKLHRLLELGLEGEVIRTQDLDSLIVMVARNPRGHHLAWSYVQKYWSTLVDKFQLGSFSIRNIIIGTTGQFFSTEELTEVRVFFESIHEQASQLRVTQVAMDNIQKNILWMQRNLGTLRSWLNQQTEERKGEGGRGICYLNLITVISRTF</sequence>
<keyword evidence="8" id="KW-0735">Signal-anchor</keyword>
<evidence type="ECO:0000256" key="15">
    <source>
        <dbReference type="PIRSR" id="PIRSR634016-3"/>
    </source>
</evidence>
<dbReference type="OMA" id="WGTMEHP"/>
<accession>A0A674CJZ2</accession>
<dbReference type="GO" id="GO:0008270">
    <property type="term" value="F:zinc ion binding"/>
    <property type="evidence" value="ECO:0007669"/>
    <property type="project" value="UniProtKB-UniRule"/>
</dbReference>
<dbReference type="FunFam" id="1.25.50.20:FF:000003">
    <property type="entry name" value="Leucyl-cystinyl aminopeptidase"/>
    <property type="match status" value="1"/>
</dbReference>
<feature type="chain" id="PRO_5025450298" description="Aminopeptidase" evidence="19">
    <location>
        <begin position="23"/>
        <end position="968"/>
    </location>
</feature>
<dbReference type="Pfam" id="PF17900">
    <property type="entry name" value="Peptidase_M1_N"/>
    <property type="match status" value="1"/>
</dbReference>
<evidence type="ECO:0000256" key="9">
    <source>
        <dbReference type="ARBA" id="ARBA00022989"/>
    </source>
</evidence>
<evidence type="ECO:0000259" key="22">
    <source>
        <dbReference type="Pfam" id="PF17900"/>
    </source>
</evidence>
<dbReference type="Ensembl" id="ENSSTUT00000088791.1">
    <property type="protein sequence ID" value="ENSSTUP00000083486.1"/>
    <property type="gene ID" value="ENSSTUG00000036629.1"/>
</dbReference>
<dbReference type="Gene3D" id="2.60.40.1730">
    <property type="entry name" value="tricorn interacting facor f3 domain"/>
    <property type="match status" value="1"/>
</dbReference>
<keyword evidence="4" id="KW-0812">Transmembrane</keyword>
<dbReference type="PRINTS" id="PR00756">
    <property type="entry name" value="ALADIPTASE"/>
</dbReference>
<keyword evidence="7 15" id="KW-0862">Zinc</keyword>